<dbReference type="PANTHER" id="PTHR42941">
    <property type="entry name" value="SLL1037 PROTEIN"/>
    <property type="match status" value="1"/>
</dbReference>
<evidence type="ECO:0000256" key="1">
    <source>
        <dbReference type="SAM" id="SignalP"/>
    </source>
</evidence>
<organism evidence="2 3">
    <name type="scientific">Vibrio cidicii</name>
    <dbReference type="NCBI Taxonomy" id="1763883"/>
    <lineage>
        <taxon>Bacteria</taxon>
        <taxon>Pseudomonadati</taxon>
        <taxon>Pseudomonadota</taxon>
        <taxon>Gammaproteobacteria</taxon>
        <taxon>Vibrionales</taxon>
        <taxon>Vibrionaceae</taxon>
        <taxon>Vibrio</taxon>
    </lineage>
</organism>
<dbReference type="NCBIfam" id="TIGR02122">
    <property type="entry name" value="TRAP_TAXI"/>
    <property type="match status" value="1"/>
</dbReference>
<sequence length="351" mass="37698">MKLNKLMKSLALATLSLTAASNLQAAEQRSYILATASTGGTYYPVGVALATLSKVKLEPKYKFSLSAISSAGSGENIKLLNEKEAQFAILQGLYGAWASSGDGPYAQSGPQTQLRSVSMLWQNVEHFIVRTDLAPSGTVADLNQMKDKKFSIGTKNSGTENSGRQIMAGLGVNPEEFNLAYMGYGASASAMQNGTIDGMNTPAGVPVGAVTQAFAAMGNDITLLSFTDEQIKQANGKYQLWTKYVIPANTYPGVNKAITTIAQPNFLAVREDVSEEDVYQLTKAIYENLPFLQGIHKATKDMALQKAIDGLPLPLHPGAARYYKEVGISIPQGLMAKLMFAGMSERWFSVP</sequence>
<dbReference type="PANTHER" id="PTHR42941:SF1">
    <property type="entry name" value="SLL1037 PROTEIN"/>
    <property type="match status" value="1"/>
</dbReference>
<dbReference type="Proteomes" id="UP000075349">
    <property type="component" value="Unassembled WGS sequence"/>
</dbReference>
<dbReference type="Pfam" id="PF16868">
    <property type="entry name" value="NMT1_3"/>
    <property type="match status" value="1"/>
</dbReference>
<dbReference type="EMBL" id="LOMK01000002">
    <property type="protein sequence ID" value="KYN23727.1"/>
    <property type="molecule type" value="Genomic_DNA"/>
</dbReference>
<name>A0A151JDM5_9VIBR</name>
<evidence type="ECO:0000313" key="3">
    <source>
        <dbReference type="Proteomes" id="UP000075349"/>
    </source>
</evidence>
<dbReference type="SUPFAM" id="SSF53850">
    <property type="entry name" value="Periplasmic binding protein-like II"/>
    <property type="match status" value="1"/>
</dbReference>
<accession>A0A151JDM5</accession>
<proteinExistence type="predicted"/>
<reference evidence="3" key="1">
    <citation type="submission" date="2015-12" db="EMBL/GenBank/DDBJ databases">
        <authorList>
            <person name="Tarr C.L."/>
            <person name="Gladney L.M."/>
        </authorList>
    </citation>
    <scope>NUCLEOTIDE SEQUENCE [LARGE SCALE GENOMIC DNA]</scope>
    <source>
        <strain evidence="3">2756-81</strain>
    </source>
</reference>
<dbReference type="Gene3D" id="3.40.190.10">
    <property type="entry name" value="Periplasmic binding protein-like II"/>
    <property type="match status" value="2"/>
</dbReference>
<keyword evidence="1" id="KW-0732">Signal</keyword>
<gene>
    <name evidence="2" type="ORF">AUQ44_17565</name>
</gene>
<protein>
    <submittedName>
        <fullName evidence="2">C4-dicarboxylate ABC transporter substrate-binding protein</fullName>
    </submittedName>
</protein>
<feature type="signal peptide" evidence="1">
    <location>
        <begin position="1"/>
        <end position="25"/>
    </location>
</feature>
<comment type="caution">
    <text evidence="2">The sequence shown here is derived from an EMBL/GenBank/DDBJ whole genome shotgun (WGS) entry which is preliminary data.</text>
</comment>
<feature type="chain" id="PRO_5007582605" evidence="1">
    <location>
        <begin position="26"/>
        <end position="351"/>
    </location>
</feature>
<dbReference type="CDD" id="cd13520">
    <property type="entry name" value="PBP2_TAXI_TRAP"/>
    <property type="match status" value="1"/>
</dbReference>
<dbReference type="InterPro" id="IPR011852">
    <property type="entry name" value="TRAP_TAXI"/>
</dbReference>
<evidence type="ECO:0000313" key="2">
    <source>
        <dbReference type="EMBL" id="KYN23727.1"/>
    </source>
</evidence>
<dbReference type="AlphaFoldDB" id="A0A151JDM5"/>